<accession>A0ACC2TJ15</accession>
<evidence type="ECO:0000313" key="1">
    <source>
        <dbReference type="EMBL" id="KAJ9074638.1"/>
    </source>
</evidence>
<gene>
    <name evidence="1" type="ORF">DSO57_1004439</name>
</gene>
<sequence length="633" mass="73105">MAIDTSRVLACMDLSDHLRDVADWDDDVVPSIYVYGFLEEQQSFIYGVTGIRLQKFFRRSNRCPLDFRLRNNGAQRWSCNISLNFDTELGKDISFSRRVPFIENIHSPQEAALAIFKAQRAILNPSQDMDRFRSDEFMKSAFCDELFSSADYVTVVISGSPFDLSFVTLPAISSQLSAENILDEESDMVEDALLVLNSNNVMIIITILLGYDQRNKELDNELSLANKKVEKVIFINRGDHVSLQTPTNYDRDCYFESSFIVNEPRLVSSQHPNARMVSGMQEPNWSRQPYSLVVEEICLGFINMIVPMCPLVFRKISKSIYAISAECQALNPFSSDLRTKLLTLIDKYSKEFDAELGQDKGVKRNIAIHLERLAWNYMETQPKLSFRPEGMKDFCPYLDYTGNSYFWHFSSESIKTLTAAKNASPSSNIKHPFLEIVLHCQQNWCLEAMRSIEMIHLDLNCLIDHISERLAFQFPYLMEQMIQRSKSLADRYVQELKSSIQRDLDLQKSKFLFINSRDFHLKVDAVSKKLSEAVGDAFNPKEIHTFSSSIVYYDVVRERVFQNIAALTYKNLIEKFQKSLTAFLFEEFAEDLKNDEMLRQLFTEEASLTFKRLSLISKEHQFLAIINHLAHVQ</sequence>
<dbReference type="EMBL" id="QTSX02002851">
    <property type="protein sequence ID" value="KAJ9074638.1"/>
    <property type="molecule type" value="Genomic_DNA"/>
</dbReference>
<proteinExistence type="predicted"/>
<dbReference type="Proteomes" id="UP001165960">
    <property type="component" value="Unassembled WGS sequence"/>
</dbReference>
<protein>
    <submittedName>
        <fullName evidence="1">Uncharacterized protein</fullName>
    </submittedName>
</protein>
<organism evidence="1 2">
    <name type="scientific">Entomophthora muscae</name>
    <dbReference type="NCBI Taxonomy" id="34485"/>
    <lineage>
        <taxon>Eukaryota</taxon>
        <taxon>Fungi</taxon>
        <taxon>Fungi incertae sedis</taxon>
        <taxon>Zoopagomycota</taxon>
        <taxon>Entomophthoromycotina</taxon>
        <taxon>Entomophthoromycetes</taxon>
        <taxon>Entomophthorales</taxon>
        <taxon>Entomophthoraceae</taxon>
        <taxon>Entomophthora</taxon>
    </lineage>
</organism>
<keyword evidence="2" id="KW-1185">Reference proteome</keyword>
<reference evidence="1" key="1">
    <citation type="submission" date="2022-04" db="EMBL/GenBank/DDBJ databases">
        <title>Genome of the entomopathogenic fungus Entomophthora muscae.</title>
        <authorList>
            <person name="Elya C."/>
            <person name="Lovett B.R."/>
            <person name="Lee E."/>
            <person name="Macias A.M."/>
            <person name="Hajek A.E."/>
            <person name="De Bivort B.L."/>
            <person name="Kasson M.T."/>
            <person name="De Fine Licht H.H."/>
            <person name="Stajich J.E."/>
        </authorList>
    </citation>
    <scope>NUCLEOTIDE SEQUENCE</scope>
    <source>
        <strain evidence="1">Berkeley</strain>
    </source>
</reference>
<evidence type="ECO:0000313" key="2">
    <source>
        <dbReference type="Proteomes" id="UP001165960"/>
    </source>
</evidence>
<comment type="caution">
    <text evidence="1">The sequence shown here is derived from an EMBL/GenBank/DDBJ whole genome shotgun (WGS) entry which is preliminary data.</text>
</comment>
<name>A0ACC2TJ15_9FUNG</name>